<proteinExistence type="predicted"/>
<evidence type="ECO:0008006" key="4">
    <source>
        <dbReference type="Google" id="ProtNLM"/>
    </source>
</evidence>
<comment type="caution">
    <text evidence="2">The sequence shown here is derived from an EMBL/GenBank/DDBJ whole genome shotgun (WGS) entry which is preliminary data.</text>
</comment>
<evidence type="ECO:0000313" key="3">
    <source>
        <dbReference type="Proteomes" id="UP000185860"/>
    </source>
</evidence>
<dbReference type="InterPro" id="IPR011990">
    <property type="entry name" value="TPR-like_helical_dom_sf"/>
</dbReference>
<name>A0A1U7IG12_9CYAN</name>
<evidence type="ECO:0000313" key="2">
    <source>
        <dbReference type="EMBL" id="OKH36018.1"/>
    </source>
</evidence>
<reference evidence="2 3" key="1">
    <citation type="submission" date="2016-11" db="EMBL/GenBank/DDBJ databases">
        <title>Draft Genome Sequences of Nine Cyanobacterial Strains from Diverse Habitats.</title>
        <authorList>
            <person name="Zhu T."/>
            <person name="Hou S."/>
            <person name="Lu X."/>
            <person name="Hess W.R."/>
        </authorList>
    </citation>
    <scope>NUCLEOTIDE SEQUENCE [LARGE SCALE GENOMIC DNA]</scope>
    <source>
        <strain evidence="2 3">IAM M-71</strain>
    </source>
</reference>
<gene>
    <name evidence="2" type="ORF">NIES2119_18665</name>
</gene>
<feature type="signal peptide" evidence="1">
    <location>
        <begin position="1"/>
        <end position="32"/>
    </location>
</feature>
<organism evidence="2 3">
    <name type="scientific">[Phormidium ambiguum] IAM M-71</name>
    <dbReference type="NCBI Taxonomy" id="454136"/>
    <lineage>
        <taxon>Bacteria</taxon>
        <taxon>Bacillati</taxon>
        <taxon>Cyanobacteriota</taxon>
        <taxon>Cyanophyceae</taxon>
        <taxon>Oscillatoriophycideae</taxon>
        <taxon>Aerosakkonematales</taxon>
        <taxon>Aerosakkonemataceae</taxon>
        <taxon>Floridanema</taxon>
    </lineage>
</organism>
<protein>
    <recommendedName>
        <fullName evidence="4">MalT-like TPR region domain-containing protein</fullName>
    </recommendedName>
</protein>
<keyword evidence="1" id="KW-0732">Signal</keyword>
<dbReference type="AlphaFoldDB" id="A0A1U7IG12"/>
<accession>A0A1U7IG12</accession>
<dbReference type="Gene3D" id="1.25.40.10">
    <property type="entry name" value="Tetratricopeptide repeat domain"/>
    <property type="match status" value="1"/>
</dbReference>
<evidence type="ECO:0000256" key="1">
    <source>
        <dbReference type="SAM" id="SignalP"/>
    </source>
</evidence>
<feature type="chain" id="PRO_5012730567" description="MalT-like TPR region domain-containing protein" evidence="1">
    <location>
        <begin position="33"/>
        <end position="334"/>
    </location>
</feature>
<dbReference type="OrthoDB" id="511540at2"/>
<dbReference type="EMBL" id="MRCE01000018">
    <property type="protein sequence ID" value="OKH36018.1"/>
    <property type="molecule type" value="Genomic_DNA"/>
</dbReference>
<sequence length="334" mass="36843">MVFPATVRFFHFSGLTSLALAATFSLPLSVSAQTEQPATPASPTQAQPLEETDANQLRPLNQDSSLLSLPGGQRLMNEASNAASAQNYALAVDKLQVARQVFNQLSNFYQELAASFSGIDNRISDRLRQNAVDNAQKRDEATYQLALVHQAQTKAELAVPLLVQVIRSQNPTRDLGKKAYEQLSVILGQDNSLLSLNGGQRLMTEASSAVSEQNYDLAVKKLQEARQVFNQLSNFYQELAASFSGIDNGIADSQRKNAVESAQKRDEATYQLALIHRAQNKPELSVPLLVQIIRSQNPTRDLGKKAYQQLFELGFVDSPYPRSSRDRQSSSSNR</sequence>
<dbReference type="STRING" id="454136.NIES2119_18665"/>
<dbReference type="Proteomes" id="UP000185860">
    <property type="component" value="Unassembled WGS sequence"/>
</dbReference>